<organism evidence="3 4">
    <name type="scientific">Meloidogyne enterolobii</name>
    <name type="common">Root-knot nematode worm</name>
    <name type="synonym">Meloidogyne mayaguensis</name>
    <dbReference type="NCBI Taxonomy" id="390850"/>
    <lineage>
        <taxon>Eukaryota</taxon>
        <taxon>Metazoa</taxon>
        <taxon>Ecdysozoa</taxon>
        <taxon>Nematoda</taxon>
        <taxon>Chromadorea</taxon>
        <taxon>Rhabditida</taxon>
        <taxon>Tylenchina</taxon>
        <taxon>Tylenchomorpha</taxon>
        <taxon>Tylenchoidea</taxon>
        <taxon>Meloidogynidae</taxon>
        <taxon>Meloidogyninae</taxon>
        <taxon>Meloidogyne</taxon>
    </lineage>
</organism>
<dbReference type="Gene3D" id="3.90.190.10">
    <property type="entry name" value="Protein tyrosine phosphatase superfamily"/>
    <property type="match status" value="1"/>
</dbReference>
<sequence>MMIPLCLHTSLFFGVSCWNWPKISSPVKKGKTHLKRKVLLVCGDGITKNGNFAVFDIVMDRAATHERVGLKETARIVMDQRWGTVGSSDEYKLLHAMIKAQIQPLLQRARRSNASSQD</sequence>
<comment type="caution">
    <text evidence="3">The sequence shown here is derived from an EMBL/GenBank/DDBJ whole genome shotgun (WGS) entry which is preliminary data.</text>
</comment>
<dbReference type="GO" id="GO:0004725">
    <property type="term" value="F:protein tyrosine phosphatase activity"/>
    <property type="evidence" value="ECO:0007669"/>
    <property type="project" value="InterPro"/>
</dbReference>
<dbReference type="Pfam" id="PF00102">
    <property type="entry name" value="Y_phosphatase"/>
    <property type="match status" value="1"/>
</dbReference>
<dbReference type="OrthoDB" id="10343257at2759"/>
<protein>
    <recommendedName>
        <fullName evidence="2">Tyrosine specific protein phosphatases domain-containing protein</fullName>
    </recommendedName>
</protein>
<reference evidence="3 4" key="1">
    <citation type="submission" date="2020-08" db="EMBL/GenBank/DDBJ databases">
        <authorList>
            <person name="Koutsovoulos G."/>
            <person name="Danchin GJ E."/>
        </authorList>
    </citation>
    <scope>NUCLEOTIDE SEQUENCE [LARGE SCALE GENOMIC DNA]</scope>
</reference>
<dbReference type="SUPFAM" id="SSF52799">
    <property type="entry name" value="(Phosphotyrosine protein) phosphatases II"/>
    <property type="match status" value="1"/>
</dbReference>
<dbReference type="InterPro" id="IPR000242">
    <property type="entry name" value="PTP_cat"/>
</dbReference>
<accession>A0A6V7XFW6</accession>
<dbReference type="PROSITE" id="PS50056">
    <property type="entry name" value="TYR_PHOSPHATASE_2"/>
    <property type="match status" value="1"/>
</dbReference>
<feature type="signal peptide" evidence="1">
    <location>
        <begin position="1"/>
        <end position="17"/>
    </location>
</feature>
<dbReference type="EMBL" id="CAJEWN010001525">
    <property type="protein sequence ID" value="CAD2198135.1"/>
    <property type="molecule type" value="Genomic_DNA"/>
</dbReference>
<dbReference type="InterPro" id="IPR000387">
    <property type="entry name" value="Tyr_Pase_dom"/>
</dbReference>
<keyword evidence="1" id="KW-0732">Signal</keyword>
<proteinExistence type="predicted"/>
<evidence type="ECO:0000259" key="2">
    <source>
        <dbReference type="PROSITE" id="PS50056"/>
    </source>
</evidence>
<dbReference type="Proteomes" id="UP000580250">
    <property type="component" value="Unassembled WGS sequence"/>
</dbReference>
<feature type="chain" id="PRO_5027930636" description="Tyrosine specific protein phosphatases domain-containing protein" evidence="1">
    <location>
        <begin position="18"/>
        <end position="118"/>
    </location>
</feature>
<evidence type="ECO:0000313" key="3">
    <source>
        <dbReference type="EMBL" id="CAD2198135.1"/>
    </source>
</evidence>
<gene>
    <name evidence="3" type="ORF">MENT_LOCUS51425</name>
</gene>
<name>A0A6V7XFW6_MELEN</name>
<evidence type="ECO:0000256" key="1">
    <source>
        <dbReference type="SAM" id="SignalP"/>
    </source>
</evidence>
<dbReference type="InterPro" id="IPR029021">
    <property type="entry name" value="Prot-tyrosine_phosphatase-like"/>
</dbReference>
<feature type="domain" description="Tyrosine specific protein phosphatases" evidence="2">
    <location>
        <begin position="29"/>
        <end position="92"/>
    </location>
</feature>
<evidence type="ECO:0000313" key="4">
    <source>
        <dbReference type="Proteomes" id="UP000580250"/>
    </source>
</evidence>
<dbReference type="AlphaFoldDB" id="A0A6V7XFW6"/>